<comment type="catalytic activity">
    <reaction evidence="11">
        <text>(6R)-5,10-methenyltetrahydrofolate + H2O = (6R)-10-formyltetrahydrofolate + H(+)</text>
        <dbReference type="Rhea" id="RHEA:23700"/>
        <dbReference type="ChEBI" id="CHEBI:15377"/>
        <dbReference type="ChEBI" id="CHEBI:15378"/>
        <dbReference type="ChEBI" id="CHEBI:57455"/>
        <dbReference type="ChEBI" id="CHEBI:195366"/>
        <dbReference type="EC" id="3.5.4.9"/>
    </reaction>
</comment>
<dbReference type="FunFam" id="3.40.50.10860:FF:000005">
    <property type="entry name" value="C-1-tetrahydrofolate synthase, cytoplasmic, putative"/>
    <property type="match status" value="1"/>
</dbReference>
<evidence type="ECO:0000256" key="1">
    <source>
        <dbReference type="ARBA" id="ARBA00004777"/>
    </source>
</evidence>
<evidence type="ECO:0000256" key="3">
    <source>
        <dbReference type="ARBA" id="ARBA00022563"/>
    </source>
</evidence>
<dbReference type="UniPathway" id="UPA00193"/>
<evidence type="ECO:0000256" key="8">
    <source>
        <dbReference type="ARBA" id="ARBA00023102"/>
    </source>
</evidence>
<accession>A0A0G0T4P1</accession>
<dbReference type="InterPro" id="IPR020631">
    <property type="entry name" value="THF_DH/CycHdrlase_NAD-bd_dom"/>
</dbReference>
<protein>
    <recommendedName>
        <fullName evidence="11">Bifunctional protein FolD</fullName>
    </recommendedName>
    <domain>
        <recommendedName>
            <fullName evidence="11">Methylenetetrahydrofolate dehydrogenase</fullName>
            <ecNumber evidence="11">1.5.1.5</ecNumber>
        </recommendedName>
    </domain>
    <domain>
        <recommendedName>
            <fullName evidence="11">Methenyltetrahydrofolate cyclohydrolase</fullName>
            <ecNumber evidence="11">3.5.4.9</ecNumber>
        </recommendedName>
    </domain>
</protein>
<dbReference type="InterPro" id="IPR036291">
    <property type="entry name" value="NAD(P)-bd_dom_sf"/>
</dbReference>
<comment type="subunit">
    <text evidence="2 11">Homodimer.</text>
</comment>
<evidence type="ECO:0000256" key="2">
    <source>
        <dbReference type="ARBA" id="ARBA00011738"/>
    </source>
</evidence>
<evidence type="ECO:0000256" key="9">
    <source>
        <dbReference type="ARBA" id="ARBA00023167"/>
    </source>
</evidence>
<dbReference type="SUPFAM" id="SSF51735">
    <property type="entry name" value="NAD(P)-binding Rossmann-fold domains"/>
    <property type="match status" value="1"/>
</dbReference>
<comment type="caution">
    <text evidence="11">Lacks conserved residue(s) required for the propagation of feature annotation.</text>
</comment>
<comment type="caution">
    <text evidence="14">The sequence shown here is derived from an EMBL/GenBank/DDBJ whole genome shotgun (WGS) entry which is preliminary data.</text>
</comment>
<dbReference type="GO" id="GO:0004488">
    <property type="term" value="F:methylenetetrahydrofolate dehydrogenase (NADP+) activity"/>
    <property type="evidence" value="ECO:0007669"/>
    <property type="project" value="UniProtKB-UniRule"/>
</dbReference>
<comment type="catalytic activity">
    <reaction evidence="11">
        <text>(6R)-5,10-methylene-5,6,7,8-tetrahydrofolate + NADP(+) = (6R)-5,10-methenyltetrahydrofolate + NADPH</text>
        <dbReference type="Rhea" id="RHEA:22812"/>
        <dbReference type="ChEBI" id="CHEBI:15636"/>
        <dbReference type="ChEBI" id="CHEBI:57455"/>
        <dbReference type="ChEBI" id="CHEBI:57783"/>
        <dbReference type="ChEBI" id="CHEBI:58349"/>
        <dbReference type="EC" id="1.5.1.5"/>
    </reaction>
</comment>
<dbReference type="Gene3D" id="3.40.50.720">
    <property type="entry name" value="NAD(P)-binding Rossmann-like Domain"/>
    <property type="match status" value="1"/>
</dbReference>
<evidence type="ECO:0000259" key="12">
    <source>
        <dbReference type="Pfam" id="PF00763"/>
    </source>
</evidence>
<keyword evidence="11" id="KW-0028">Amino-acid biosynthesis</keyword>
<evidence type="ECO:0000256" key="5">
    <source>
        <dbReference type="ARBA" id="ARBA00022801"/>
    </source>
</evidence>
<name>A0A0G0T4P1_9BACT</name>
<dbReference type="SUPFAM" id="SSF53223">
    <property type="entry name" value="Aminoacid dehydrogenase-like, N-terminal domain"/>
    <property type="match status" value="1"/>
</dbReference>
<dbReference type="HAMAP" id="MF_01576">
    <property type="entry name" value="THF_DHG_CYH"/>
    <property type="match status" value="1"/>
</dbReference>
<dbReference type="InterPro" id="IPR046346">
    <property type="entry name" value="Aminoacid_DH-like_N_sf"/>
</dbReference>
<feature type="domain" description="Tetrahydrofolate dehydrogenase/cyclohydrolase NAD(P)-binding" evidence="13">
    <location>
        <begin position="149"/>
        <end position="279"/>
    </location>
</feature>
<feature type="binding site" evidence="11">
    <location>
        <position position="231"/>
    </location>
    <ligand>
        <name>NADP(+)</name>
        <dbReference type="ChEBI" id="CHEBI:58349"/>
    </ligand>
</feature>
<evidence type="ECO:0000256" key="7">
    <source>
        <dbReference type="ARBA" id="ARBA00023002"/>
    </source>
</evidence>
<dbReference type="InterPro" id="IPR000672">
    <property type="entry name" value="THF_DH/CycHdrlase"/>
</dbReference>
<feature type="binding site" evidence="11">
    <location>
        <begin position="165"/>
        <end position="167"/>
    </location>
    <ligand>
        <name>NADP(+)</name>
        <dbReference type="ChEBI" id="CHEBI:58349"/>
    </ligand>
</feature>
<proteinExistence type="inferred from homology"/>
<evidence type="ECO:0000256" key="10">
    <source>
        <dbReference type="ARBA" id="ARBA00023268"/>
    </source>
</evidence>
<dbReference type="GO" id="GO:0004477">
    <property type="term" value="F:methenyltetrahydrofolate cyclohydrolase activity"/>
    <property type="evidence" value="ECO:0007669"/>
    <property type="project" value="UniProtKB-UniRule"/>
</dbReference>
<dbReference type="GO" id="GO:0009086">
    <property type="term" value="P:methionine biosynthetic process"/>
    <property type="evidence" value="ECO:0007669"/>
    <property type="project" value="UniProtKB-KW"/>
</dbReference>
<dbReference type="EC" id="1.5.1.5" evidence="11"/>
<keyword evidence="8 11" id="KW-0368">Histidine biosynthesis</keyword>
<dbReference type="AlphaFoldDB" id="A0A0G0T4P1"/>
<dbReference type="Proteomes" id="UP000034664">
    <property type="component" value="Unassembled WGS sequence"/>
</dbReference>
<gene>
    <name evidence="11" type="primary">folD</name>
    <name evidence="14" type="ORF">UU14_C0013G0012</name>
</gene>
<keyword evidence="5 11" id="KW-0378">Hydrolase</keyword>
<keyword evidence="9 11" id="KW-0486">Methionine biosynthesis</keyword>
<evidence type="ECO:0000259" key="13">
    <source>
        <dbReference type="Pfam" id="PF02882"/>
    </source>
</evidence>
<dbReference type="InterPro" id="IPR020630">
    <property type="entry name" value="THF_DH/CycHdrlase_cat_dom"/>
</dbReference>
<dbReference type="PATRIC" id="fig|1618482.3.peg.592"/>
<dbReference type="Pfam" id="PF02882">
    <property type="entry name" value="THF_DHG_CYH_C"/>
    <property type="match status" value="1"/>
</dbReference>
<dbReference type="GO" id="GO:0006164">
    <property type="term" value="P:purine nucleotide biosynthetic process"/>
    <property type="evidence" value="ECO:0007669"/>
    <property type="project" value="UniProtKB-KW"/>
</dbReference>
<sequence length="283" mass="31516">MDNQLSKKVDGKQLAREILETLKPRISVLKKKKIIPTLAVIQVGNDTGSESYIRMKRKAAKKIGAAVIVKHFPNSVFFQEMAEAIHRFNANGDVHGIIIQRPLPPMLQTDAFNTAVDFRKDIDGFRAKSTFRPPIALAIFHILRTVYQLQNVTTHLKSKHIVILGKGETAGKPIAEMFTDKKIAFLQCHSQTTNMHEFTQEADIIISCVGKQRVVIKDMIKEGAVLIGVGIERDQKGKLHGDYDEEEIQEKASFYTPTPGGIGPINVAYLMSNLVTAAEDVIQ</sequence>
<dbReference type="PANTHER" id="PTHR48099">
    <property type="entry name" value="C-1-TETRAHYDROFOLATE SYNTHASE, CYTOPLASMIC-RELATED"/>
    <property type="match status" value="1"/>
</dbReference>
<evidence type="ECO:0000256" key="6">
    <source>
        <dbReference type="ARBA" id="ARBA00022857"/>
    </source>
</evidence>
<dbReference type="EMBL" id="LBZM01000013">
    <property type="protein sequence ID" value="KKR72038.1"/>
    <property type="molecule type" value="Genomic_DNA"/>
</dbReference>
<dbReference type="GO" id="GO:0000105">
    <property type="term" value="P:L-histidine biosynthetic process"/>
    <property type="evidence" value="ECO:0007669"/>
    <property type="project" value="UniProtKB-KW"/>
</dbReference>
<dbReference type="GO" id="GO:0005829">
    <property type="term" value="C:cytosol"/>
    <property type="evidence" value="ECO:0007669"/>
    <property type="project" value="TreeGrafter"/>
</dbReference>
<keyword evidence="6 11" id="KW-0521">NADP</keyword>
<evidence type="ECO:0000256" key="11">
    <source>
        <dbReference type="HAMAP-Rule" id="MF_01576"/>
    </source>
</evidence>
<comment type="function">
    <text evidence="11">Catalyzes the oxidation of 5,10-methylenetetrahydrofolate to 5,10-methenyltetrahydrofolate and then the hydrolysis of 5,10-methenyltetrahydrofolate to 10-formyltetrahydrofolate.</text>
</comment>
<dbReference type="EC" id="3.5.4.9" evidence="11"/>
<evidence type="ECO:0000313" key="14">
    <source>
        <dbReference type="EMBL" id="KKR72038.1"/>
    </source>
</evidence>
<organism evidence="14 15">
    <name type="scientific">Candidatus Roizmanbacteria bacterium GW2011_GWB1_40_7</name>
    <dbReference type="NCBI Taxonomy" id="1618482"/>
    <lineage>
        <taxon>Bacteria</taxon>
        <taxon>Candidatus Roizmaniibacteriota</taxon>
    </lineage>
</organism>
<dbReference type="PANTHER" id="PTHR48099:SF5">
    <property type="entry name" value="C-1-TETRAHYDROFOLATE SYNTHASE, CYTOPLASMIC"/>
    <property type="match status" value="1"/>
</dbReference>
<reference evidence="14 15" key="1">
    <citation type="journal article" date="2015" name="Nature">
        <title>rRNA introns, odd ribosomes, and small enigmatic genomes across a large radiation of phyla.</title>
        <authorList>
            <person name="Brown C.T."/>
            <person name="Hug L.A."/>
            <person name="Thomas B.C."/>
            <person name="Sharon I."/>
            <person name="Castelle C.J."/>
            <person name="Singh A."/>
            <person name="Wilkins M.J."/>
            <person name="Williams K.H."/>
            <person name="Banfield J.F."/>
        </authorList>
    </citation>
    <scope>NUCLEOTIDE SEQUENCE [LARGE SCALE GENOMIC DNA]</scope>
</reference>
<keyword evidence="10 11" id="KW-0511">Multifunctional enzyme</keyword>
<dbReference type="Gene3D" id="3.40.50.10860">
    <property type="entry name" value="Leucine Dehydrogenase, chain A, domain 1"/>
    <property type="match status" value="1"/>
</dbReference>
<dbReference type="Pfam" id="PF00763">
    <property type="entry name" value="THF_DHG_CYH"/>
    <property type="match status" value="1"/>
</dbReference>
<keyword evidence="7 11" id="KW-0560">Oxidoreductase</keyword>
<comment type="similarity">
    <text evidence="11">Belongs to the tetrahydrofolate dehydrogenase/cyclohydrolase family.</text>
</comment>
<dbReference type="PRINTS" id="PR00085">
    <property type="entry name" value="THFDHDRGNASE"/>
</dbReference>
<feature type="domain" description="Tetrahydrofolate dehydrogenase/cyclohydrolase catalytic" evidence="12">
    <location>
        <begin position="9"/>
        <end position="123"/>
    </location>
</feature>
<keyword evidence="3 11" id="KW-0554">One-carbon metabolism</keyword>
<dbReference type="GO" id="GO:0035999">
    <property type="term" value="P:tetrahydrofolate interconversion"/>
    <property type="evidence" value="ECO:0007669"/>
    <property type="project" value="UniProtKB-UniRule"/>
</dbReference>
<evidence type="ECO:0000256" key="4">
    <source>
        <dbReference type="ARBA" id="ARBA00022755"/>
    </source>
</evidence>
<comment type="pathway">
    <text evidence="1 11">One-carbon metabolism; tetrahydrofolate interconversion.</text>
</comment>
<keyword evidence="4 11" id="KW-0658">Purine biosynthesis</keyword>
<evidence type="ECO:0000313" key="15">
    <source>
        <dbReference type="Proteomes" id="UP000034664"/>
    </source>
</evidence>